<reference evidence="2 3" key="2">
    <citation type="submission" date="2024-10" db="EMBL/GenBank/DDBJ databases">
        <authorList>
            <person name="Ryan C."/>
        </authorList>
    </citation>
    <scope>NUCLEOTIDE SEQUENCE [LARGE SCALE GENOMIC DNA]</scope>
</reference>
<protein>
    <recommendedName>
        <fullName evidence="1">F-box domain-containing protein</fullName>
    </recommendedName>
</protein>
<dbReference type="AlphaFoldDB" id="A0ABC9F2R8"/>
<sequence>MDPPRPPPELIDDAVAEILLRLPPTEPEHLFRAALVCKPWLRILCDPAFLRRYRAFHGAPPLLGLLHRMGPVFDGAPVLRFVPATTVPAFPHPGSNDFSCRGPSTAATAASSSSCGTSIATAGPSEFRVVLLCAEDSRRDITLASVYLSETGVWSETVSLPTGNIYVQAMRVALVRDEIYFVLGNGDCDEIGIGVYDWARNCLSVANPPPPVAYGQCVLMAMEDGSLGLSRIEESSLYLWSRKVNSEGAAEWVQCRVIDLKTVMPVANLGDTARVVGFAEGVDVIIVDTHVGVFTFELKSGHVRKVDEGRG</sequence>
<proteinExistence type="predicted"/>
<keyword evidence="3" id="KW-1185">Reference proteome</keyword>
<organism evidence="2 3">
    <name type="scientific">Urochloa decumbens</name>
    <dbReference type="NCBI Taxonomy" id="240449"/>
    <lineage>
        <taxon>Eukaryota</taxon>
        <taxon>Viridiplantae</taxon>
        <taxon>Streptophyta</taxon>
        <taxon>Embryophyta</taxon>
        <taxon>Tracheophyta</taxon>
        <taxon>Spermatophyta</taxon>
        <taxon>Magnoliopsida</taxon>
        <taxon>Liliopsida</taxon>
        <taxon>Poales</taxon>
        <taxon>Poaceae</taxon>
        <taxon>PACMAD clade</taxon>
        <taxon>Panicoideae</taxon>
        <taxon>Panicodae</taxon>
        <taxon>Paniceae</taxon>
        <taxon>Melinidinae</taxon>
        <taxon>Urochloa</taxon>
    </lineage>
</organism>
<evidence type="ECO:0000313" key="3">
    <source>
        <dbReference type="Proteomes" id="UP001497457"/>
    </source>
</evidence>
<gene>
    <name evidence="2" type="ORF">URODEC1_LOCUS100881</name>
</gene>
<dbReference type="PANTHER" id="PTHR32133">
    <property type="entry name" value="OS07G0120400 PROTEIN"/>
    <property type="match status" value="1"/>
</dbReference>
<evidence type="ECO:0000259" key="1">
    <source>
        <dbReference type="Pfam" id="PF00646"/>
    </source>
</evidence>
<dbReference type="InterPro" id="IPR036047">
    <property type="entry name" value="F-box-like_dom_sf"/>
</dbReference>
<dbReference type="InterPro" id="IPR011043">
    <property type="entry name" value="Gal_Oxase/kelch_b-propeller"/>
</dbReference>
<dbReference type="SUPFAM" id="SSF50965">
    <property type="entry name" value="Galactose oxidase, central domain"/>
    <property type="match status" value="1"/>
</dbReference>
<dbReference type="Proteomes" id="UP001497457">
    <property type="component" value="Chromosome 5rd"/>
</dbReference>
<evidence type="ECO:0000313" key="2">
    <source>
        <dbReference type="EMBL" id="CAL5067228.1"/>
    </source>
</evidence>
<feature type="domain" description="F-box" evidence="1">
    <location>
        <begin position="10"/>
        <end position="51"/>
    </location>
</feature>
<reference evidence="3" key="1">
    <citation type="submission" date="2024-06" db="EMBL/GenBank/DDBJ databases">
        <authorList>
            <person name="Ryan C."/>
        </authorList>
    </citation>
    <scope>NUCLEOTIDE SEQUENCE [LARGE SCALE GENOMIC DNA]</scope>
</reference>
<dbReference type="InterPro" id="IPR001810">
    <property type="entry name" value="F-box_dom"/>
</dbReference>
<accession>A0ABC9F2R8</accession>
<dbReference type="SUPFAM" id="SSF81383">
    <property type="entry name" value="F-box domain"/>
    <property type="match status" value="1"/>
</dbReference>
<name>A0ABC9F2R8_9POAL</name>
<dbReference type="EMBL" id="OZ075115">
    <property type="protein sequence ID" value="CAL5067228.1"/>
    <property type="molecule type" value="Genomic_DNA"/>
</dbReference>
<dbReference type="Pfam" id="PF00646">
    <property type="entry name" value="F-box"/>
    <property type="match status" value="1"/>
</dbReference>